<sequence length="55" mass="6733">MLERLWISDICPRKIRETQNILSRKTCRRHCHSCASRNPYRLQKITEKRFFGIKN</sequence>
<comment type="caution">
    <text evidence="1">The sequence shown here is derived from an EMBL/GenBank/DDBJ whole genome shotgun (WGS) entry which is preliminary data.</text>
</comment>
<evidence type="ECO:0000313" key="2">
    <source>
        <dbReference type="Proteomes" id="UP000033428"/>
    </source>
</evidence>
<proteinExistence type="predicted"/>
<dbReference type="EMBL" id="JYNY01000244">
    <property type="protein sequence ID" value="KJJ84881.1"/>
    <property type="molecule type" value="Genomic_DNA"/>
</dbReference>
<dbReference type="AlphaFoldDB" id="A0A0F0CTM2"/>
<gene>
    <name evidence="1" type="ORF">OMAG_001253</name>
</gene>
<keyword evidence="2" id="KW-1185">Reference proteome</keyword>
<dbReference type="Proteomes" id="UP000033428">
    <property type="component" value="Unassembled WGS sequence"/>
</dbReference>
<name>A0A0F0CTM2_9BACT</name>
<organism evidence="1 2">
    <name type="scientific">Candidatus Omnitrophus magneticus</name>
    <dbReference type="NCBI Taxonomy" id="1609969"/>
    <lineage>
        <taxon>Bacteria</taxon>
        <taxon>Pseudomonadati</taxon>
        <taxon>Candidatus Omnitrophota</taxon>
        <taxon>Candidatus Omnitrophus</taxon>
    </lineage>
</organism>
<reference evidence="1 2" key="1">
    <citation type="submission" date="2015-02" db="EMBL/GenBank/DDBJ databases">
        <title>Single-cell genomics of uncultivated deep-branching MTB reveals a conserved set of magnetosome genes.</title>
        <authorList>
            <person name="Kolinko S."/>
            <person name="Richter M."/>
            <person name="Glockner F.O."/>
            <person name="Brachmann A."/>
            <person name="Schuler D."/>
        </authorList>
    </citation>
    <scope>NUCLEOTIDE SEQUENCE [LARGE SCALE GENOMIC DNA]</scope>
    <source>
        <strain evidence="1">SKK-01</strain>
    </source>
</reference>
<accession>A0A0F0CTM2</accession>
<protein>
    <submittedName>
        <fullName evidence="1">Uncharacterized protein</fullName>
    </submittedName>
</protein>
<evidence type="ECO:0000313" key="1">
    <source>
        <dbReference type="EMBL" id="KJJ84881.1"/>
    </source>
</evidence>